<organism evidence="2 3">
    <name type="scientific">Puccinia graminis f. sp. tritici</name>
    <dbReference type="NCBI Taxonomy" id="56615"/>
    <lineage>
        <taxon>Eukaryota</taxon>
        <taxon>Fungi</taxon>
        <taxon>Dikarya</taxon>
        <taxon>Basidiomycota</taxon>
        <taxon>Pucciniomycotina</taxon>
        <taxon>Pucciniomycetes</taxon>
        <taxon>Pucciniales</taxon>
        <taxon>Pucciniaceae</taxon>
        <taxon>Puccinia</taxon>
    </lineage>
</organism>
<evidence type="ECO:0000313" key="3">
    <source>
        <dbReference type="Proteomes" id="UP000324748"/>
    </source>
</evidence>
<feature type="coiled-coil region" evidence="1">
    <location>
        <begin position="126"/>
        <end position="160"/>
    </location>
</feature>
<evidence type="ECO:0000313" key="2">
    <source>
        <dbReference type="EMBL" id="KAA1075352.1"/>
    </source>
</evidence>
<accession>A0A5B0MFG4</accession>
<sequence length="188" mass="22180">MKSLSDHLTLLVKEETLIASYQMCAVKRPDYQYLKPTNPRAFLIMRTCDTITDSLMFAKPPHPSHHRNRSQDLSAAEAKRLRKELLHQLELHQAELDEQRQFFQTDLAKKLSEQESYLENYYRFELERMRDTLAEAQLSCKDYRRQLKQSLFKCQEVKEENLVLTMAHQKAAREMDTMAATIKAREGK</sequence>
<proteinExistence type="predicted"/>
<protein>
    <submittedName>
        <fullName evidence="2">Uncharacterized protein</fullName>
    </submittedName>
</protein>
<gene>
    <name evidence="2" type="ORF">PGT21_034129</name>
</gene>
<name>A0A5B0MFG4_PUCGR</name>
<evidence type="ECO:0000256" key="1">
    <source>
        <dbReference type="SAM" id="Coils"/>
    </source>
</evidence>
<dbReference type="EMBL" id="VSWC01000157">
    <property type="protein sequence ID" value="KAA1075352.1"/>
    <property type="molecule type" value="Genomic_DNA"/>
</dbReference>
<reference evidence="2 3" key="1">
    <citation type="submission" date="2019-05" db="EMBL/GenBank/DDBJ databases">
        <title>Emergence of the Ug99 lineage of the wheat stem rust pathogen through somatic hybridization.</title>
        <authorList>
            <person name="Li F."/>
            <person name="Upadhyaya N.M."/>
            <person name="Sperschneider J."/>
            <person name="Matny O."/>
            <person name="Nguyen-Phuc H."/>
            <person name="Mago R."/>
            <person name="Raley C."/>
            <person name="Miller M.E."/>
            <person name="Silverstein K.A.T."/>
            <person name="Henningsen E."/>
            <person name="Hirsch C.D."/>
            <person name="Visser B."/>
            <person name="Pretorius Z.A."/>
            <person name="Steffenson B.J."/>
            <person name="Schwessinger B."/>
            <person name="Dodds P.N."/>
            <person name="Figueroa M."/>
        </authorList>
    </citation>
    <scope>NUCLEOTIDE SEQUENCE [LARGE SCALE GENOMIC DNA]</scope>
    <source>
        <strain evidence="2">21-0</strain>
    </source>
</reference>
<keyword evidence="3" id="KW-1185">Reference proteome</keyword>
<comment type="caution">
    <text evidence="2">The sequence shown here is derived from an EMBL/GenBank/DDBJ whole genome shotgun (WGS) entry which is preliminary data.</text>
</comment>
<keyword evidence="1" id="KW-0175">Coiled coil</keyword>
<dbReference type="Proteomes" id="UP000324748">
    <property type="component" value="Unassembled WGS sequence"/>
</dbReference>
<dbReference type="AlphaFoldDB" id="A0A5B0MFG4"/>